<dbReference type="KEGG" id="hfv:R50_0354"/>
<gene>
    <name evidence="1" type="ORF">R50_0354</name>
</gene>
<sequence>MAAVADQFEPVGETTDVFALGLICTELLTGRRPEMSRDYHGGWDLAAIEALEHR</sequence>
<dbReference type="Proteomes" id="UP000503399">
    <property type="component" value="Chromosome"/>
</dbReference>
<organism evidence="1 2">
    <name type="scientific">Candidatus Hydrogenisulfobacillus filiaventi</name>
    <dbReference type="NCBI Taxonomy" id="2707344"/>
    <lineage>
        <taxon>Bacteria</taxon>
        <taxon>Bacillati</taxon>
        <taxon>Bacillota</taxon>
        <taxon>Clostridia</taxon>
        <taxon>Eubacteriales</taxon>
        <taxon>Clostridiales Family XVII. Incertae Sedis</taxon>
        <taxon>Candidatus Hydrogenisulfobacillus</taxon>
    </lineage>
</organism>
<dbReference type="EMBL" id="LR778114">
    <property type="protein sequence ID" value="CAB1127860.1"/>
    <property type="molecule type" value="Genomic_DNA"/>
</dbReference>
<dbReference type="AlphaFoldDB" id="A0A6F8ZDX2"/>
<name>A0A6F8ZDX2_9FIRM</name>
<evidence type="ECO:0000313" key="1">
    <source>
        <dbReference type="EMBL" id="CAB1127860.1"/>
    </source>
</evidence>
<dbReference type="SUPFAM" id="SSF56112">
    <property type="entry name" value="Protein kinase-like (PK-like)"/>
    <property type="match status" value="1"/>
</dbReference>
<proteinExistence type="predicted"/>
<keyword evidence="1" id="KW-0418">Kinase</keyword>
<accession>A0A6F8ZDX2</accession>
<dbReference type="GO" id="GO:0016301">
    <property type="term" value="F:kinase activity"/>
    <property type="evidence" value="ECO:0007669"/>
    <property type="project" value="UniProtKB-KW"/>
</dbReference>
<keyword evidence="2" id="KW-1185">Reference proteome</keyword>
<evidence type="ECO:0000313" key="2">
    <source>
        <dbReference type="Proteomes" id="UP000503399"/>
    </source>
</evidence>
<reference evidence="1 2" key="1">
    <citation type="submission" date="2020-02" db="EMBL/GenBank/DDBJ databases">
        <authorList>
            <person name="Hogendoorn C."/>
        </authorList>
    </citation>
    <scope>NUCLEOTIDE SEQUENCE [LARGE SCALE GENOMIC DNA]</scope>
    <source>
        <strain evidence="1">R501</strain>
    </source>
</reference>
<dbReference type="InterPro" id="IPR011009">
    <property type="entry name" value="Kinase-like_dom_sf"/>
</dbReference>
<keyword evidence="1" id="KW-0808">Transferase</keyword>
<protein>
    <submittedName>
        <fullName evidence="1">Serine/threonine kinase</fullName>
    </submittedName>
</protein>